<feature type="compositionally biased region" description="Low complexity" evidence="1">
    <location>
        <begin position="291"/>
        <end position="300"/>
    </location>
</feature>
<dbReference type="SMART" id="SM00313">
    <property type="entry name" value="PXA"/>
    <property type="match status" value="1"/>
</dbReference>
<proteinExistence type="predicted"/>
<evidence type="ECO:0000256" key="1">
    <source>
        <dbReference type="SAM" id="MobiDB-lite"/>
    </source>
</evidence>
<feature type="domain" description="PXA" evidence="2">
    <location>
        <begin position="65"/>
        <end position="220"/>
    </location>
</feature>
<name>A0AAD1SYP7_PELCU</name>
<organism evidence="3 4">
    <name type="scientific">Pelobates cultripes</name>
    <name type="common">Western spadefoot toad</name>
    <dbReference type="NCBI Taxonomy" id="61616"/>
    <lineage>
        <taxon>Eukaryota</taxon>
        <taxon>Metazoa</taxon>
        <taxon>Chordata</taxon>
        <taxon>Craniata</taxon>
        <taxon>Vertebrata</taxon>
        <taxon>Euteleostomi</taxon>
        <taxon>Amphibia</taxon>
        <taxon>Batrachia</taxon>
        <taxon>Anura</taxon>
        <taxon>Pelobatoidea</taxon>
        <taxon>Pelobatidae</taxon>
        <taxon>Pelobates</taxon>
    </lineage>
</organism>
<protein>
    <recommendedName>
        <fullName evidence="2">PXA domain-containing protein</fullName>
    </recommendedName>
</protein>
<accession>A0AAD1SYP7</accession>
<feature type="compositionally biased region" description="Polar residues" evidence="1">
    <location>
        <begin position="445"/>
        <end position="454"/>
    </location>
</feature>
<reference evidence="3" key="1">
    <citation type="submission" date="2022-03" db="EMBL/GenBank/DDBJ databases">
        <authorList>
            <person name="Alioto T."/>
            <person name="Alioto T."/>
            <person name="Gomez Garrido J."/>
        </authorList>
    </citation>
    <scope>NUCLEOTIDE SEQUENCE</scope>
</reference>
<dbReference type="Proteomes" id="UP001295444">
    <property type="component" value="Chromosome 09"/>
</dbReference>
<dbReference type="PROSITE" id="PS51207">
    <property type="entry name" value="PXA"/>
    <property type="match status" value="1"/>
</dbReference>
<dbReference type="PANTHER" id="PTHR22775">
    <property type="entry name" value="SORTING NEXIN"/>
    <property type="match status" value="1"/>
</dbReference>
<dbReference type="Pfam" id="PF02194">
    <property type="entry name" value="PXA"/>
    <property type="match status" value="1"/>
</dbReference>
<sequence>MSGRWWCKAISVCVWVKSYIYHVYITVAKTIYPYCKPNSPEMEVLGEREGNSLEEPEDVVDTPNNSEVWDALKNVSKAIYQTYVDLWLKAPGKIENHPLYKQVNNGILDIYNNAKQKMCRIESSKLILIVANGLTKHLRRFRKNKITNQGKTREEEVNFLREKTKLLLNHLLPNSMKDSVHLLAMFTEIIAISVLETTINYLADPAFINLSIVNCCSNTTNGIQVRSDQAAGKSENDSPLSSSDHSLEIDSGEHSPQTVGIRNRKKKIEKGVEFRSLSLRSGDSTDDSENSSESASSSDSEHSLCSLSCLKWKDEKWHAIIFELRNNKFRILVIKEDGGQEVWHTERSIDDFYTLIENCPELDKTLIPSTAQNPSAGTDTQKSENIEKVQLCVALLVSNIKENEDAEAAFFLSPFNYNQKERELFESNLSEEELLDESSSGTLSIHSDGSSESDGISYRGLKVSKWFKKGKKGKQSTATTGSEESPETGLNITHNHSQEELNNVSESHLPYMSFDVVGGSDVNSRAQKKLEKQRKKTKEQLQNEAKKALFDLINEICTGDNPLLNFVNVLGCLDGYINMIFRDIQRMFSEDKIPDYLNSISDLILSTEEPSMSEEEALKKASELIQQLLKEFLSNRTGLKVITKVLALKKYIKETHEAFQNSIANKETLFNLLEDVSKVITEEDQ</sequence>
<dbReference type="EMBL" id="OW240920">
    <property type="protein sequence ID" value="CAH2315002.1"/>
    <property type="molecule type" value="Genomic_DNA"/>
</dbReference>
<feature type="region of interest" description="Disordered" evidence="1">
    <location>
        <begin position="227"/>
        <end position="262"/>
    </location>
</feature>
<feature type="region of interest" description="Disordered" evidence="1">
    <location>
        <begin position="429"/>
        <end position="454"/>
    </location>
</feature>
<dbReference type="GO" id="GO:0005768">
    <property type="term" value="C:endosome"/>
    <property type="evidence" value="ECO:0007669"/>
    <property type="project" value="TreeGrafter"/>
</dbReference>
<evidence type="ECO:0000259" key="2">
    <source>
        <dbReference type="PROSITE" id="PS51207"/>
    </source>
</evidence>
<feature type="region of interest" description="Disordered" evidence="1">
    <location>
        <begin position="472"/>
        <end position="491"/>
    </location>
</feature>
<keyword evidence="4" id="KW-1185">Reference proteome</keyword>
<evidence type="ECO:0000313" key="4">
    <source>
        <dbReference type="Proteomes" id="UP001295444"/>
    </source>
</evidence>
<dbReference type="AlphaFoldDB" id="A0AAD1SYP7"/>
<dbReference type="PANTHER" id="PTHR22775:SF49">
    <property type="match status" value="1"/>
</dbReference>
<feature type="region of interest" description="Disordered" evidence="1">
    <location>
        <begin position="279"/>
        <end position="300"/>
    </location>
</feature>
<dbReference type="InterPro" id="IPR003114">
    <property type="entry name" value="Phox_assoc"/>
</dbReference>
<gene>
    <name evidence="3" type="ORF">PECUL_23A018017</name>
</gene>
<evidence type="ECO:0000313" key="3">
    <source>
        <dbReference type="EMBL" id="CAH2315002.1"/>
    </source>
</evidence>
<dbReference type="GO" id="GO:0035091">
    <property type="term" value="F:phosphatidylinositol binding"/>
    <property type="evidence" value="ECO:0007669"/>
    <property type="project" value="TreeGrafter"/>
</dbReference>